<feature type="binding site" evidence="4">
    <location>
        <position position="531"/>
    </location>
    <ligand>
        <name>S-adenosyl-L-methionine</name>
        <dbReference type="ChEBI" id="CHEBI:59789"/>
    </ligand>
</feature>
<accession>A0A6N7XHS7</accession>
<dbReference type="Gene3D" id="1.10.8.10">
    <property type="entry name" value="DNA helicase RuvA subunit, C-terminal domain"/>
    <property type="match status" value="1"/>
</dbReference>
<dbReference type="CDD" id="cd02440">
    <property type="entry name" value="AdoMet_MTases"/>
    <property type="match status" value="1"/>
</dbReference>
<dbReference type="InterPro" id="IPR002052">
    <property type="entry name" value="DNA_methylase_N6_adenine_CS"/>
</dbReference>
<dbReference type="HAMAP" id="MF_02126">
    <property type="entry name" value="RF_methyltr_PrmC"/>
    <property type="match status" value="1"/>
</dbReference>
<feature type="binding site" evidence="4">
    <location>
        <begin position="576"/>
        <end position="579"/>
    </location>
    <ligand>
        <name>substrate</name>
    </ligand>
</feature>
<evidence type="ECO:0000256" key="3">
    <source>
        <dbReference type="ARBA" id="ARBA00022691"/>
    </source>
</evidence>
<dbReference type="PANTHER" id="PTHR42867:SF1">
    <property type="entry name" value="MEMBRANE PROTEIN-RELATED"/>
    <property type="match status" value="1"/>
</dbReference>
<dbReference type="Pfam" id="PF07136">
    <property type="entry name" value="DUF1385"/>
    <property type="match status" value="1"/>
</dbReference>
<reference evidence="8 9" key="1">
    <citation type="submission" date="2019-08" db="EMBL/GenBank/DDBJ databases">
        <title>In-depth cultivation of the pig gut microbiome towards novel bacterial diversity and tailored functional studies.</title>
        <authorList>
            <person name="Wylensek D."/>
            <person name="Hitch T.C.A."/>
            <person name="Clavel T."/>
        </authorList>
    </citation>
    <scope>NUCLEOTIDE SEQUENCE [LARGE SCALE GENOMIC DNA]</scope>
    <source>
        <strain evidence="8 9">WCA-MUC-591-APC-4B</strain>
    </source>
</reference>
<keyword evidence="6" id="KW-0812">Transmembrane</keyword>
<evidence type="ECO:0000256" key="5">
    <source>
        <dbReference type="SAM" id="MobiDB-lite"/>
    </source>
</evidence>
<comment type="similarity">
    <text evidence="4">Belongs to the protein N5-glutamine methyltransferase family. PrmC subfamily.</text>
</comment>
<evidence type="ECO:0000313" key="8">
    <source>
        <dbReference type="EMBL" id="MST70808.1"/>
    </source>
</evidence>
<organism evidence="8 9">
    <name type="scientific">Mogibacterium kristiansenii</name>
    <dbReference type="NCBI Taxonomy" id="2606708"/>
    <lineage>
        <taxon>Bacteria</taxon>
        <taxon>Bacillati</taxon>
        <taxon>Bacillota</taxon>
        <taxon>Clostridia</taxon>
        <taxon>Peptostreptococcales</taxon>
        <taxon>Anaerovoracaceae</taxon>
        <taxon>Mogibacterium</taxon>
    </lineage>
</organism>
<feature type="transmembrane region" description="Helical" evidence="6">
    <location>
        <begin position="221"/>
        <end position="241"/>
    </location>
</feature>
<dbReference type="Pfam" id="PF17827">
    <property type="entry name" value="PrmC_N"/>
    <property type="match status" value="1"/>
</dbReference>
<dbReference type="NCBIfam" id="TIGR00536">
    <property type="entry name" value="hemK_fam"/>
    <property type="match status" value="1"/>
</dbReference>
<evidence type="ECO:0000256" key="1">
    <source>
        <dbReference type="ARBA" id="ARBA00022603"/>
    </source>
</evidence>
<feature type="binding site" evidence="4">
    <location>
        <position position="576"/>
    </location>
    <ligand>
        <name>S-adenosyl-L-methionine</name>
        <dbReference type="ChEBI" id="CHEBI:59789"/>
    </ligand>
</feature>
<keyword evidence="1 4" id="KW-0489">Methyltransferase</keyword>
<dbReference type="PROSITE" id="PS00092">
    <property type="entry name" value="N6_MTASE"/>
    <property type="match status" value="1"/>
</dbReference>
<protein>
    <recommendedName>
        <fullName evidence="4">Release factor glutamine methyltransferase</fullName>
        <shortName evidence="4">RF MTase</shortName>
        <ecNumber evidence="4">2.1.1.297</ecNumber>
    </recommendedName>
    <alternativeName>
        <fullName evidence="4">N5-glutamine methyltransferase PrmC</fullName>
    </alternativeName>
    <alternativeName>
        <fullName evidence="4">Protein-(glutamine-N5) MTase PrmC</fullName>
    </alternativeName>
    <alternativeName>
        <fullName evidence="4">Protein-glutamine N-methyltransferase PrmC</fullName>
    </alternativeName>
</protein>
<keyword evidence="3 4" id="KW-0949">S-adenosyl-L-methionine</keyword>
<evidence type="ECO:0000259" key="7">
    <source>
        <dbReference type="PROSITE" id="PS50112"/>
    </source>
</evidence>
<dbReference type="InterPro" id="IPR019874">
    <property type="entry name" value="RF_methyltr_PrmC"/>
</dbReference>
<evidence type="ECO:0000313" key="9">
    <source>
        <dbReference type="Proteomes" id="UP000469424"/>
    </source>
</evidence>
<feature type="domain" description="PAS" evidence="7">
    <location>
        <begin position="419"/>
        <end position="454"/>
    </location>
</feature>
<dbReference type="GO" id="GO:0102559">
    <property type="term" value="F:peptide chain release factor N(5)-glutamine methyltransferase activity"/>
    <property type="evidence" value="ECO:0007669"/>
    <property type="project" value="UniProtKB-EC"/>
</dbReference>
<dbReference type="Pfam" id="PF05175">
    <property type="entry name" value="MTS"/>
    <property type="match status" value="1"/>
</dbReference>
<dbReference type="PROSITE" id="PS50112">
    <property type="entry name" value="PAS"/>
    <property type="match status" value="1"/>
</dbReference>
<dbReference type="InterPro" id="IPR007848">
    <property type="entry name" value="Small_mtfrase_dom"/>
</dbReference>
<sequence>MDYKKIFIKEACPTSIGGQAIMEGVMMRGADRTAIAMRLPGDEIYLRTKKLKPAGKLRKIPILRGIISFADSLFTGMGTLMESADILEENFPDEDWGEPSALEQKINSRFGEKAAWNAMLFLSVLFALVLSIGIFVIFPTIAINWLGKWISNSIVLNLCEGIFRIVLFVLYIYLISRMKDIQTLFQYHGAEHKTIHCFENGLELTPANAQKFYTLHPRCGTSFLIFVMIISLLLFSFLGWPNVWMRITSRILLIPVIAGLSYEVLRLAGKNDNVIVRVLSYPGLMMQKLTTKDPTDHQLEIAIVALKAVLVDSDAPVIDGVVDTDAKLIVKENKEPEESKGSDEPETAAETDADFMESKTVSSETDEIPKKEEDNETYVPGIRYDSNDATLGNLLHWGKSCLSMVENGANEAQEILQYILGYTRTDLILRNKEVLQEDDRKEYERRIEMRLSGTPLQYITGVQEFMGLMFRVNPNVLIPRLDTEVLVDQAIGILKAKEWENPFILDMCTGSGAIGVTMAHEFPDAEVTMTDVSPKALSTAMGNAQINDVFSRCIFLQGDMFEAIPEQKRFDMILSNPPYIESDVIETLSTEVKDHEPRLALDGGADGLTFYRILAENAEKHLADGGYLMMEIGCDQGEAVRQLLEENENYSTAVVLQDLNHLDRIVIAERKGRE</sequence>
<comment type="caution">
    <text evidence="8">The sequence shown here is derived from an EMBL/GenBank/DDBJ whole genome shotgun (WGS) entry which is preliminary data.</text>
</comment>
<proteinExistence type="inferred from homology"/>
<dbReference type="EMBL" id="VUNA01000009">
    <property type="protein sequence ID" value="MST70808.1"/>
    <property type="molecule type" value="Genomic_DNA"/>
</dbReference>
<dbReference type="InterPro" id="IPR000014">
    <property type="entry name" value="PAS"/>
</dbReference>
<dbReference type="SUPFAM" id="SSF53335">
    <property type="entry name" value="S-adenosyl-L-methionine-dependent methyltransferases"/>
    <property type="match status" value="1"/>
</dbReference>
<dbReference type="AlphaFoldDB" id="A0A6N7XHS7"/>
<dbReference type="NCBIfam" id="TIGR03534">
    <property type="entry name" value="RF_mod_PrmC"/>
    <property type="match status" value="1"/>
</dbReference>
<dbReference type="InterPro" id="IPR004556">
    <property type="entry name" value="HemK-like"/>
</dbReference>
<keyword evidence="6" id="KW-1133">Transmembrane helix</keyword>
<feature type="transmembrane region" description="Helical" evidence="6">
    <location>
        <begin position="114"/>
        <end position="142"/>
    </location>
</feature>
<keyword evidence="2 4" id="KW-0808">Transferase</keyword>
<dbReference type="InterPro" id="IPR029063">
    <property type="entry name" value="SAM-dependent_MTases_sf"/>
</dbReference>
<comment type="catalytic activity">
    <reaction evidence="4">
        <text>L-glutaminyl-[peptide chain release factor] + S-adenosyl-L-methionine = N(5)-methyl-L-glutaminyl-[peptide chain release factor] + S-adenosyl-L-homocysteine + H(+)</text>
        <dbReference type="Rhea" id="RHEA:42896"/>
        <dbReference type="Rhea" id="RHEA-COMP:10271"/>
        <dbReference type="Rhea" id="RHEA-COMP:10272"/>
        <dbReference type="ChEBI" id="CHEBI:15378"/>
        <dbReference type="ChEBI" id="CHEBI:30011"/>
        <dbReference type="ChEBI" id="CHEBI:57856"/>
        <dbReference type="ChEBI" id="CHEBI:59789"/>
        <dbReference type="ChEBI" id="CHEBI:61891"/>
        <dbReference type="EC" id="2.1.1.297"/>
    </reaction>
</comment>
<evidence type="ECO:0000256" key="6">
    <source>
        <dbReference type="SAM" id="Phobius"/>
    </source>
</evidence>
<dbReference type="InterPro" id="IPR010787">
    <property type="entry name" value="DUF1385"/>
</dbReference>
<feature type="compositionally biased region" description="Basic and acidic residues" evidence="5">
    <location>
        <begin position="332"/>
        <end position="343"/>
    </location>
</feature>
<feature type="compositionally biased region" description="Acidic residues" evidence="5">
    <location>
        <begin position="344"/>
        <end position="355"/>
    </location>
</feature>
<dbReference type="Proteomes" id="UP000469424">
    <property type="component" value="Unassembled WGS sequence"/>
</dbReference>
<dbReference type="InterPro" id="IPR040758">
    <property type="entry name" value="PrmC_N"/>
</dbReference>
<dbReference type="GO" id="GO:0003676">
    <property type="term" value="F:nucleic acid binding"/>
    <property type="evidence" value="ECO:0007669"/>
    <property type="project" value="InterPro"/>
</dbReference>
<keyword evidence="9" id="KW-1185">Reference proteome</keyword>
<evidence type="ECO:0000256" key="4">
    <source>
        <dbReference type="HAMAP-Rule" id="MF_02126"/>
    </source>
</evidence>
<evidence type="ECO:0000256" key="2">
    <source>
        <dbReference type="ARBA" id="ARBA00022679"/>
    </source>
</evidence>
<dbReference type="GO" id="GO:0032259">
    <property type="term" value="P:methylation"/>
    <property type="evidence" value="ECO:0007669"/>
    <property type="project" value="UniProtKB-KW"/>
</dbReference>
<comment type="function">
    <text evidence="4">Methylates the class 1 translation termination release factors RF1/PrfA and RF2/PrfB on the glutamine residue of the universally conserved GGQ motif.</text>
</comment>
<dbReference type="EC" id="2.1.1.297" evidence="4"/>
<feature type="region of interest" description="Disordered" evidence="5">
    <location>
        <begin position="332"/>
        <end position="376"/>
    </location>
</feature>
<gene>
    <name evidence="4 8" type="primary">prmC</name>
    <name evidence="8" type="ORF">FYJ65_05575</name>
</gene>
<feature type="transmembrane region" description="Helical" evidence="6">
    <location>
        <begin position="154"/>
        <end position="174"/>
    </location>
</feature>
<name>A0A6N7XHS7_9FIRM</name>
<keyword evidence="6" id="KW-0472">Membrane</keyword>
<comment type="caution">
    <text evidence="4">Lacks conserved residue(s) required for the propagation of feature annotation.</text>
</comment>
<dbReference type="Gene3D" id="3.40.50.150">
    <property type="entry name" value="Vaccinia Virus protein VP39"/>
    <property type="match status" value="1"/>
</dbReference>
<dbReference type="PANTHER" id="PTHR42867">
    <property type="entry name" value="MEMBRANE PROTEIN-RELATED"/>
    <property type="match status" value="1"/>
</dbReference>
<dbReference type="RefSeq" id="WP_154554371.1">
    <property type="nucleotide sequence ID" value="NZ_VUNA01000009.1"/>
</dbReference>